<dbReference type="InterPro" id="IPR044730">
    <property type="entry name" value="RNase_H-like_dom_plant"/>
</dbReference>
<organism evidence="3 4">
    <name type="scientific">Lithocarpus litseifolius</name>
    <dbReference type="NCBI Taxonomy" id="425828"/>
    <lineage>
        <taxon>Eukaryota</taxon>
        <taxon>Viridiplantae</taxon>
        <taxon>Streptophyta</taxon>
        <taxon>Embryophyta</taxon>
        <taxon>Tracheophyta</taxon>
        <taxon>Spermatophyta</taxon>
        <taxon>Magnoliopsida</taxon>
        <taxon>eudicotyledons</taxon>
        <taxon>Gunneridae</taxon>
        <taxon>Pentapetalae</taxon>
        <taxon>rosids</taxon>
        <taxon>fabids</taxon>
        <taxon>Fagales</taxon>
        <taxon>Fagaceae</taxon>
        <taxon>Lithocarpus</taxon>
    </lineage>
</organism>
<dbReference type="AlphaFoldDB" id="A0AAW2BSP4"/>
<dbReference type="GO" id="GO:0004523">
    <property type="term" value="F:RNA-DNA hybrid ribonuclease activity"/>
    <property type="evidence" value="ECO:0007669"/>
    <property type="project" value="InterPro"/>
</dbReference>
<protein>
    <recommendedName>
        <fullName evidence="5">RNase H type-1 domain-containing protein</fullName>
    </recommendedName>
</protein>
<dbReference type="GO" id="GO:0003676">
    <property type="term" value="F:nucleic acid binding"/>
    <property type="evidence" value="ECO:0007669"/>
    <property type="project" value="InterPro"/>
</dbReference>
<evidence type="ECO:0000259" key="1">
    <source>
        <dbReference type="Pfam" id="PF13456"/>
    </source>
</evidence>
<comment type="caution">
    <text evidence="3">The sequence shown here is derived from an EMBL/GenBank/DDBJ whole genome shotgun (WGS) entry which is preliminary data.</text>
</comment>
<evidence type="ECO:0008006" key="5">
    <source>
        <dbReference type="Google" id="ProtNLM"/>
    </source>
</evidence>
<evidence type="ECO:0000313" key="3">
    <source>
        <dbReference type="EMBL" id="KAK9988172.1"/>
    </source>
</evidence>
<feature type="domain" description="RNase H type-1" evidence="1">
    <location>
        <begin position="496"/>
        <end position="580"/>
    </location>
</feature>
<evidence type="ECO:0000259" key="2">
    <source>
        <dbReference type="Pfam" id="PF13966"/>
    </source>
</evidence>
<gene>
    <name evidence="3" type="ORF">SO802_028411</name>
</gene>
<dbReference type="PANTHER" id="PTHR33116">
    <property type="entry name" value="REVERSE TRANSCRIPTASE ZINC-BINDING DOMAIN-CONTAINING PROTEIN-RELATED-RELATED"/>
    <property type="match status" value="1"/>
</dbReference>
<proteinExistence type="predicted"/>
<accession>A0AAW2BSP4</accession>
<evidence type="ECO:0000313" key="4">
    <source>
        <dbReference type="Proteomes" id="UP001459277"/>
    </source>
</evidence>
<dbReference type="InterPro" id="IPR026960">
    <property type="entry name" value="RVT-Znf"/>
</dbReference>
<keyword evidence="4" id="KW-1185">Reference proteome</keyword>
<dbReference type="InterPro" id="IPR036397">
    <property type="entry name" value="RNaseH_sf"/>
</dbReference>
<dbReference type="Pfam" id="PF13456">
    <property type="entry name" value="RVT_3"/>
    <property type="match status" value="1"/>
</dbReference>
<dbReference type="InterPro" id="IPR012337">
    <property type="entry name" value="RNaseH-like_sf"/>
</dbReference>
<sequence length="623" mass="71065">MGQGVSSGQSASGAKSRVYFSPNVDRGKREELCEILGFQSTPNLGKYLGIPIKHPGSSSQDFNFVLERVKQKLAGWKANLLSLAGRSILVKHVSSTIPNYVMQSAHLPSKIIEGIDRVNRNFLWGSSDSGKKMHWVGWSKVTKPKEEKGLGLQSAKGRNLALLAKLNWRLQTEGESLWAKVLKGKYCSTRRVTSRNRDKLSCSRVWTAMKKGAVIFQKGVRWTCGRESNLDFWFDNWSKFGALRQIIQGPISSELMKLKVKDVVSANGWDWSITSFEFPDLVRQDLQAMPFAMASRGEDKLTWKESDNGMFNLGSAYNIATDQVSGDSFRGKWIWKSKVLPRIQSFVWQCYHESIGVREVLNRRGMLLEAQCPLCHTSSESILHALRDCKVVKYIWNQLGENLVSRSFFSSNLKEWLEENGTKQQVIGGHAIPWSIMFLFAIWLIWKHRNQVVFNEQRPNHNLAKQIYHRALEYYSFVGPHKEAITHIYKPVRWRSTTSFLAELWALRDGLNLCLSYNFDVVEVELDAKAIVDAISNPKYTNVFVSPLMEDCRLLVSRIPHIRIRHCYREANRCADGLARLGGLQATDFVMFMCPPMDLVKLLESDFNGLYLHRPCPELLCAS</sequence>
<dbReference type="PANTHER" id="PTHR33116:SF78">
    <property type="entry name" value="OS12G0587133 PROTEIN"/>
    <property type="match status" value="1"/>
</dbReference>
<dbReference type="Pfam" id="PF13966">
    <property type="entry name" value="zf-RVT"/>
    <property type="match status" value="1"/>
</dbReference>
<dbReference type="Proteomes" id="UP001459277">
    <property type="component" value="Unassembled WGS sequence"/>
</dbReference>
<feature type="domain" description="Reverse transcriptase zinc-binding" evidence="2">
    <location>
        <begin position="311"/>
        <end position="396"/>
    </location>
</feature>
<reference evidence="3 4" key="1">
    <citation type="submission" date="2024-01" db="EMBL/GenBank/DDBJ databases">
        <title>A telomere-to-telomere, gap-free genome of sweet tea (Lithocarpus litseifolius).</title>
        <authorList>
            <person name="Zhou J."/>
        </authorList>
    </citation>
    <scope>NUCLEOTIDE SEQUENCE [LARGE SCALE GENOMIC DNA]</scope>
    <source>
        <strain evidence="3">Zhou-2022a</strain>
        <tissue evidence="3">Leaf</tissue>
    </source>
</reference>
<dbReference type="SUPFAM" id="SSF53098">
    <property type="entry name" value="Ribonuclease H-like"/>
    <property type="match status" value="1"/>
</dbReference>
<dbReference type="InterPro" id="IPR002156">
    <property type="entry name" value="RNaseH_domain"/>
</dbReference>
<dbReference type="CDD" id="cd06222">
    <property type="entry name" value="RNase_H_like"/>
    <property type="match status" value="1"/>
</dbReference>
<dbReference type="EMBL" id="JAZDWU010000010">
    <property type="protein sequence ID" value="KAK9988172.1"/>
    <property type="molecule type" value="Genomic_DNA"/>
</dbReference>
<name>A0AAW2BSP4_9ROSI</name>
<dbReference type="Gene3D" id="3.30.420.10">
    <property type="entry name" value="Ribonuclease H-like superfamily/Ribonuclease H"/>
    <property type="match status" value="1"/>
</dbReference>